<dbReference type="Proteomes" id="UP001189429">
    <property type="component" value="Unassembled WGS sequence"/>
</dbReference>
<dbReference type="EMBL" id="CAUYUJ010015299">
    <property type="protein sequence ID" value="CAK0852164.1"/>
    <property type="molecule type" value="Genomic_DNA"/>
</dbReference>
<gene>
    <name evidence="1" type="ORF">PCOR1329_LOCUS44113</name>
</gene>
<reference evidence="1" key="1">
    <citation type="submission" date="2023-10" db="EMBL/GenBank/DDBJ databases">
        <authorList>
            <person name="Chen Y."/>
            <person name="Shah S."/>
            <person name="Dougan E. K."/>
            <person name="Thang M."/>
            <person name="Chan C."/>
        </authorList>
    </citation>
    <scope>NUCLEOTIDE SEQUENCE [LARGE SCALE GENOMIC DNA]</scope>
</reference>
<organism evidence="1 2">
    <name type="scientific">Prorocentrum cordatum</name>
    <dbReference type="NCBI Taxonomy" id="2364126"/>
    <lineage>
        <taxon>Eukaryota</taxon>
        <taxon>Sar</taxon>
        <taxon>Alveolata</taxon>
        <taxon>Dinophyceae</taxon>
        <taxon>Prorocentrales</taxon>
        <taxon>Prorocentraceae</taxon>
        <taxon>Prorocentrum</taxon>
    </lineage>
</organism>
<keyword evidence="2" id="KW-1185">Reference proteome</keyword>
<proteinExistence type="predicted"/>
<accession>A0ABN9U187</accession>
<name>A0ABN9U187_9DINO</name>
<evidence type="ECO:0000313" key="2">
    <source>
        <dbReference type="Proteomes" id="UP001189429"/>
    </source>
</evidence>
<sequence>MSTSYGVSRRDETGSERSTLSLALALTTAILERAVDQYQDFLSKIHASTAERYPFLGWLCSPRLGGKITGKSDAQRRRELDLNCAACRALAAFEHPGQATHKNDQTCIYGVALSEDAMRNAINPARKKRPAWVDTQVPDVLNYDPYSTAQHSATSCFAERVQTMVNFGQRRDAMMQLRGVEKSLVCSDLACLVRVNPRSRLDAKATVQAYEHYEKHLRRRAGTLGLGSTDLLLEFLLNVALMRNTLGDAVRAALAEKSWVWLEVAHATGCKGLFGDYVNPMRTRGERPVHGFADLLADLHAFQAVGVDLVSAFAKDLDVPKFFEGLQSVRGYSGSGFRAKELLCDFVDCLSHALGGDLSGVQEQYKLVTVIGVGPC</sequence>
<comment type="caution">
    <text evidence="1">The sequence shown here is derived from an EMBL/GenBank/DDBJ whole genome shotgun (WGS) entry which is preliminary data.</text>
</comment>
<evidence type="ECO:0000313" key="1">
    <source>
        <dbReference type="EMBL" id="CAK0852164.1"/>
    </source>
</evidence>
<protein>
    <submittedName>
        <fullName evidence="1">Uncharacterized protein</fullName>
    </submittedName>
</protein>
<feature type="non-terminal residue" evidence="1">
    <location>
        <position position="376"/>
    </location>
</feature>